<proteinExistence type="predicted"/>
<organism evidence="1 2">
    <name type="scientific">Shewanella surugensis</name>
    <dbReference type="NCBI Taxonomy" id="212020"/>
    <lineage>
        <taxon>Bacteria</taxon>
        <taxon>Pseudomonadati</taxon>
        <taxon>Pseudomonadota</taxon>
        <taxon>Gammaproteobacteria</taxon>
        <taxon>Alteromonadales</taxon>
        <taxon>Shewanellaceae</taxon>
        <taxon>Shewanella</taxon>
    </lineage>
</organism>
<accession>A0ABT0LB37</accession>
<dbReference type="RefSeq" id="WP_248939667.1">
    <property type="nucleotide sequence ID" value="NZ_JAKIKS010000023.1"/>
</dbReference>
<evidence type="ECO:0000313" key="1">
    <source>
        <dbReference type="EMBL" id="MCL1124386.1"/>
    </source>
</evidence>
<evidence type="ECO:0000313" key="2">
    <source>
        <dbReference type="Proteomes" id="UP001203423"/>
    </source>
</evidence>
<dbReference type="Proteomes" id="UP001203423">
    <property type="component" value="Unassembled WGS sequence"/>
</dbReference>
<keyword evidence="2" id="KW-1185">Reference proteome</keyword>
<name>A0ABT0LB37_9GAMM</name>
<comment type="caution">
    <text evidence="1">The sequence shown here is derived from an EMBL/GenBank/DDBJ whole genome shotgun (WGS) entry which is preliminary data.</text>
</comment>
<gene>
    <name evidence="1" type="ORF">L2764_07845</name>
</gene>
<protein>
    <submittedName>
        <fullName evidence="1">Uncharacterized protein</fullName>
    </submittedName>
</protein>
<sequence>MGFSRKKWNNIIIIASLVMVSVLSLIDDDSSKQSGPQPSSAQTLFDDAMPLVGLKLGTIKFEKVQTQWHCSPSVFNCQEWAETWKKLSIISLKKAPKITATPQQVTLYIDGFSTPQVWLLLSKEGLLKSPKGNWYKIPAQSHAHLLPQLDQQKRVSPSPLTINMRPIPYA</sequence>
<dbReference type="EMBL" id="JAKIKS010000023">
    <property type="protein sequence ID" value="MCL1124386.1"/>
    <property type="molecule type" value="Genomic_DNA"/>
</dbReference>
<reference evidence="1 2" key="1">
    <citation type="submission" date="2022-01" db="EMBL/GenBank/DDBJ databases">
        <title>Whole genome-based taxonomy of the Shewanellaceae.</title>
        <authorList>
            <person name="Martin-Rodriguez A.J."/>
        </authorList>
    </citation>
    <scope>NUCLEOTIDE SEQUENCE [LARGE SCALE GENOMIC DNA]</scope>
    <source>
        <strain evidence="1 2">DSM 17177</strain>
    </source>
</reference>